<dbReference type="EMBL" id="CP133548">
    <property type="protein sequence ID" value="WMS87611.1"/>
    <property type="molecule type" value="Genomic_DNA"/>
</dbReference>
<dbReference type="KEGG" id="plei:Q9312_01490"/>
<gene>
    <name evidence="1" type="ORF">Q9312_01490</name>
</gene>
<evidence type="ECO:0000313" key="1">
    <source>
        <dbReference type="EMBL" id="WMS87611.1"/>
    </source>
</evidence>
<evidence type="ECO:0008006" key="3">
    <source>
        <dbReference type="Google" id="ProtNLM"/>
    </source>
</evidence>
<organism evidence="1 2">
    <name type="scientific">Pleionea litopenaei</name>
    <dbReference type="NCBI Taxonomy" id="3070815"/>
    <lineage>
        <taxon>Bacteria</taxon>
        <taxon>Pseudomonadati</taxon>
        <taxon>Pseudomonadota</taxon>
        <taxon>Gammaproteobacteria</taxon>
        <taxon>Oceanospirillales</taxon>
        <taxon>Pleioneaceae</taxon>
        <taxon>Pleionea</taxon>
    </lineage>
</organism>
<reference evidence="1 2" key="1">
    <citation type="submission" date="2023-08" db="EMBL/GenBank/DDBJ databases">
        <title>Pleionea litopenaei sp. nov., isolated from stomach of juvenile Litopenaeus vannamei.</title>
        <authorList>
            <person name="Rho A.M."/>
            <person name="Hwang C.Y."/>
        </authorList>
    </citation>
    <scope>NUCLEOTIDE SEQUENCE [LARGE SCALE GENOMIC DNA]</scope>
    <source>
        <strain evidence="1 2">HL-JVS1</strain>
    </source>
</reference>
<keyword evidence="2" id="KW-1185">Reference proteome</keyword>
<protein>
    <recommendedName>
        <fullName evidence="3">Group-specific protein</fullName>
    </recommendedName>
</protein>
<proteinExistence type="predicted"/>
<name>A0AA51X782_9GAMM</name>
<evidence type="ECO:0000313" key="2">
    <source>
        <dbReference type="Proteomes" id="UP001239782"/>
    </source>
</evidence>
<accession>A0AA51X782</accession>
<dbReference type="RefSeq" id="WP_309202751.1">
    <property type="nucleotide sequence ID" value="NZ_CP133548.1"/>
</dbReference>
<dbReference type="AlphaFoldDB" id="A0AA51X782"/>
<dbReference type="Proteomes" id="UP001239782">
    <property type="component" value="Chromosome"/>
</dbReference>
<sequence length="172" mass="20243">MDELVVAVVKYRGNISYYRCERENWVLDLNKLRDAFNSFGYSIPELDDTDRFGIHTITDGNVELFLDKMKAYKVDKEALSLILMKRFPVARSWWDVGEIFPLVFVDFDRKTLGAFYYEGVKMEKYIPDGWTGEFIDFANEYPEDIFPASEKFWIKEDSDLLKLLNERGASQK</sequence>